<dbReference type="EMBL" id="HBNR01057279">
    <property type="protein sequence ID" value="CAE4624620.1"/>
    <property type="molecule type" value="Transcribed_RNA"/>
</dbReference>
<dbReference type="Pfam" id="PF23513">
    <property type="entry name" value="Microp_apicomplexa_9"/>
    <property type="match status" value="1"/>
</dbReference>
<evidence type="ECO:0000313" key="1">
    <source>
        <dbReference type="EMBL" id="CAE4624620.1"/>
    </source>
</evidence>
<sequence length="130" mass="13848">MILAAARRFAAAPAVRGALAPAMRAGGSAGTPGFAVAMRNAATVTSPRPLSIRMDSLFVKCFIAAVIYFGPQDTVFLSGLFWVWHTQASAISPKKRLPDAEAAVEEFKAKKGLEEVKISKGGRTWSIRLA</sequence>
<reference evidence="1" key="1">
    <citation type="submission" date="2021-01" db="EMBL/GenBank/DDBJ databases">
        <authorList>
            <person name="Corre E."/>
            <person name="Pelletier E."/>
            <person name="Niang G."/>
            <person name="Scheremetjew M."/>
            <person name="Finn R."/>
            <person name="Kale V."/>
            <person name="Holt S."/>
            <person name="Cochrane G."/>
            <person name="Meng A."/>
            <person name="Brown T."/>
            <person name="Cohen L."/>
        </authorList>
    </citation>
    <scope>NUCLEOTIDE SEQUENCE</scope>
    <source>
        <strain evidence="1">CCMP3105</strain>
    </source>
</reference>
<proteinExistence type="predicted"/>
<accession>A0A7S4RTJ6</accession>
<dbReference type="AlphaFoldDB" id="A0A7S4RTJ6"/>
<organism evidence="1">
    <name type="scientific">Alexandrium monilatum</name>
    <dbReference type="NCBI Taxonomy" id="311494"/>
    <lineage>
        <taxon>Eukaryota</taxon>
        <taxon>Sar</taxon>
        <taxon>Alveolata</taxon>
        <taxon>Dinophyceae</taxon>
        <taxon>Gonyaulacales</taxon>
        <taxon>Pyrocystaceae</taxon>
        <taxon>Alexandrium</taxon>
    </lineage>
</organism>
<dbReference type="InterPro" id="IPR056348">
    <property type="entry name" value="Microp_apicomplexa_9"/>
</dbReference>
<gene>
    <name evidence="1" type="ORF">AMON00008_LOCUS40295</name>
</gene>
<protein>
    <submittedName>
        <fullName evidence="1">Uncharacterized protein</fullName>
    </submittedName>
</protein>
<name>A0A7S4RTJ6_9DINO</name>